<feature type="domain" description="Gp28/Gp37-like" evidence="1">
    <location>
        <begin position="4"/>
        <end position="115"/>
    </location>
</feature>
<gene>
    <name evidence="2" type="ORF">DFR70_110231</name>
</gene>
<evidence type="ECO:0000313" key="2">
    <source>
        <dbReference type="EMBL" id="PXX60389.1"/>
    </source>
</evidence>
<accession>A0A318JVY4</accession>
<dbReference type="OrthoDB" id="4551197at2"/>
<dbReference type="RefSeq" id="WP_040733080.1">
    <property type="nucleotide sequence ID" value="NZ_QJKF01000010.1"/>
</dbReference>
<keyword evidence="3" id="KW-1185">Reference proteome</keyword>
<dbReference type="AlphaFoldDB" id="A0A318JVY4"/>
<protein>
    <recommendedName>
        <fullName evidence="1">Gp28/Gp37-like domain-containing protein</fullName>
    </recommendedName>
</protein>
<organism evidence="2 3">
    <name type="scientific">Nocardia tenerifensis</name>
    <dbReference type="NCBI Taxonomy" id="228006"/>
    <lineage>
        <taxon>Bacteria</taxon>
        <taxon>Bacillati</taxon>
        <taxon>Actinomycetota</taxon>
        <taxon>Actinomycetes</taxon>
        <taxon>Mycobacteriales</taxon>
        <taxon>Nocardiaceae</taxon>
        <taxon>Nocardia</taxon>
    </lineage>
</organism>
<dbReference type="Proteomes" id="UP000247569">
    <property type="component" value="Unassembled WGS sequence"/>
</dbReference>
<evidence type="ECO:0000259" key="1">
    <source>
        <dbReference type="Pfam" id="PF14594"/>
    </source>
</evidence>
<dbReference type="EMBL" id="QJKF01000010">
    <property type="protein sequence ID" value="PXX60389.1"/>
    <property type="molecule type" value="Genomic_DNA"/>
</dbReference>
<comment type="caution">
    <text evidence="2">The sequence shown here is derived from an EMBL/GenBank/DDBJ whole genome shotgun (WGS) entry which is preliminary data.</text>
</comment>
<dbReference type="Pfam" id="PF14594">
    <property type="entry name" value="Sipho_Gp37"/>
    <property type="match status" value="1"/>
</dbReference>
<dbReference type="InterPro" id="IPR029432">
    <property type="entry name" value="Gp28/Gp37-like_dom"/>
</dbReference>
<sequence>MALLAWHAVKSTAREQNWGWSRLFEYLAASPGRAYTIAAMMALRKGFHDTRSWFSHEITVRDGAPFVIGEGGHWFIGDRIGATAPGDDTYSIRLDRVRELTLAWDRDQYPEWRPRRRRSHRQQRPRPTHPRMVSDLVAGVHELGVLA</sequence>
<proteinExistence type="predicted"/>
<reference evidence="2 3" key="1">
    <citation type="submission" date="2018-05" db="EMBL/GenBank/DDBJ databases">
        <title>Genomic Encyclopedia of Type Strains, Phase IV (KMG-IV): sequencing the most valuable type-strain genomes for metagenomic binning, comparative biology and taxonomic classification.</title>
        <authorList>
            <person name="Goeker M."/>
        </authorList>
    </citation>
    <scope>NUCLEOTIDE SEQUENCE [LARGE SCALE GENOMIC DNA]</scope>
    <source>
        <strain evidence="2 3">DSM 44704</strain>
    </source>
</reference>
<evidence type="ECO:0000313" key="3">
    <source>
        <dbReference type="Proteomes" id="UP000247569"/>
    </source>
</evidence>
<name>A0A318JVY4_9NOCA</name>